<keyword evidence="1" id="KW-0812">Transmembrane</keyword>
<protein>
    <recommendedName>
        <fullName evidence="4">Prepilin-type N-terminal cleavage/methylation domain-containing protein</fullName>
    </recommendedName>
</protein>
<evidence type="ECO:0000313" key="2">
    <source>
        <dbReference type="EMBL" id="OGD39738.1"/>
    </source>
</evidence>
<dbReference type="SUPFAM" id="SSF54523">
    <property type="entry name" value="Pili subunits"/>
    <property type="match status" value="1"/>
</dbReference>
<evidence type="ECO:0000256" key="1">
    <source>
        <dbReference type="SAM" id="Phobius"/>
    </source>
</evidence>
<keyword evidence="1" id="KW-0472">Membrane</keyword>
<dbReference type="InterPro" id="IPR045584">
    <property type="entry name" value="Pilin-like"/>
</dbReference>
<dbReference type="Pfam" id="PF07963">
    <property type="entry name" value="N_methyl"/>
    <property type="match status" value="1"/>
</dbReference>
<dbReference type="AlphaFoldDB" id="A0A1F5CA56"/>
<dbReference type="NCBIfam" id="TIGR02532">
    <property type="entry name" value="IV_pilin_GFxxxE"/>
    <property type="match status" value="1"/>
</dbReference>
<dbReference type="Gene3D" id="3.30.700.10">
    <property type="entry name" value="Glycoprotein, Type 4 Pilin"/>
    <property type="match status" value="1"/>
</dbReference>
<evidence type="ECO:0008006" key="4">
    <source>
        <dbReference type="Google" id="ProtNLM"/>
    </source>
</evidence>
<evidence type="ECO:0000313" key="3">
    <source>
        <dbReference type="Proteomes" id="UP000177197"/>
    </source>
</evidence>
<feature type="transmembrane region" description="Helical" evidence="1">
    <location>
        <begin position="12"/>
        <end position="34"/>
    </location>
</feature>
<dbReference type="EMBL" id="MEYV01000019">
    <property type="protein sequence ID" value="OGD39738.1"/>
    <property type="molecule type" value="Genomic_DNA"/>
</dbReference>
<dbReference type="Proteomes" id="UP000177197">
    <property type="component" value="Unassembled WGS sequence"/>
</dbReference>
<dbReference type="InterPro" id="IPR012902">
    <property type="entry name" value="N_methyl_site"/>
</dbReference>
<keyword evidence="1" id="KW-1133">Transmembrane helix</keyword>
<comment type="caution">
    <text evidence="2">The sequence shown here is derived from an EMBL/GenBank/DDBJ whole genome shotgun (WGS) entry which is preliminary data.</text>
</comment>
<name>A0A1F5CA56_9BACT</name>
<accession>A0A1F5CA56</accession>
<sequence length="330" mass="35258">MRNKLNYAPGFTLIELLVVIGIIAILATVVIIAINPARQFAQARNTQRWSNVNTLLNAVGQRMADNRGIWATNPSADVFDKLDAYIPGPVDGQGKWTGVGQIVTSNPVPFSSPNNLLTQIGDLTLPFVWWNNGTVNLKLLYRFCSVSLLGGIRLDNNLNQRFSYRIETGSGSNCRIRNFDGSQNIDLGNTPDIWHDVTIGYNFSTGASSLTANNQTINNNLIMTGATGVNQLIITTAGSSNISAFDNIALSRPTLCTAILPATATFIGNGAGNINLNPCIVPTYVSTIVMDPSVGASADIGYAIIQDANSGRITVSAPNAELGEIISVTR</sequence>
<organism evidence="2 3">
    <name type="scientific">Candidatus Azambacteria bacterium RIFCSPLOWO2_02_FULL_44_14</name>
    <dbReference type="NCBI Taxonomy" id="1797306"/>
    <lineage>
        <taxon>Bacteria</taxon>
        <taxon>Candidatus Azamiibacteriota</taxon>
    </lineage>
</organism>
<reference evidence="2 3" key="1">
    <citation type="journal article" date="2016" name="Nat. Commun.">
        <title>Thousands of microbial genomes shed light on interconnected biogeochemical processes in an aquifer system.</title>
        <authorList>
            <person name="Anantharaman K."/>
            <person name="Brown C.T."/>
            <person name="Hug L.A."/>
            <person name="Sharon I."/>
            <person name="Castelle C.J."/>
            <person name="Probst A.J."/>
            <person name="Thomas B.C."/>
            <person name="Singh A."/>
            <person name="Wilkins M.J."/>
            <person name="Karaoz U."/>
            <person name="Brodie E.L."/>
            <person name="Williams K.H."/>
            <person name="Hubbard S.S."/>
            <person name="Banfield J.F."/>
        </authorList>
    </citation>
    <scope>NUCLEOTIDE SEQUENCE [LARGE SCALE GENOMIC DNA]</scope>
</reference>
<proteinExistence type="predicted"/>
<gene>
    <name evidence="2" type="ORF">A3I30_00735</name>
</gene>